<dbReference type="InterPro" id="IPR036388">
    <property type="entry name" value="WH-like_DNA-bd_sf"/>
</dbReference>
<dbReference type="InterPro" id="IPR020084">
    <property type="entry name" value="NUDIX_hydrolase_CS"/>
</dbReference>
<dbReference type="PROSITE" id="PS51462">
    <property type="entry name" value="NUDIX"/>
    <property type="match status" value="1"/>
</dbReference>
<keyword evidence="4" id="KW-1185">Reference proteome</keyword>
<evidence type="ECO:0000313" key="3">
    <source>
        <dbReference type="EMBL" id="SMO55762.1"/>
    </source>
</evidence>
<dbReference type="Pfam" id="PF00293">
    <property type="entry name" value="NUDIX"/>
    <property type="match status" value="1"/>
</dbReference>
<dbReference type="GO" id="GO:0016787">
    <property type="term" value="F:hydrolase activity"/>
    <property type="evidence" value="ECO:0007669"/>
    <property type="project" value="UniProtKB-KW"/>
</dbReference>
<evidence type="ECO:0000259" key="2">
    <source>
        <dbReference type="PROSITE" id="PS51462"/>
    </source>
</evidence>
<organism evidence="3 4">
    <name type="scientific">Chryseobacterium rhizoplanae</name>
    <dbReference type="NCBI Taxonomy" id="1609531"/>
    <lineage>
        <taxon>Bacteria</taxon>
        <taxon>Pseudomonadati</taxon>
        <taxon>Bacteroidota</taxon>
        <taxon>Flavobacteriia</taxon>
        <taxon>Flavobacteriales</taxon>
        <taxon>Weeksellaceae</taxon>
        <taxon>Chryseobacterium group</taxon>
        <taxon>Chryseobacterium</taxon>
    </lineage>
</organism>
<dbReference type="AlphaFoldDB" id="A0A521C8F5"/>
<dbReference type="SUPFAM" id="SSF46785">
    <property type="entry name" value="Winged helix' DNA-binding domain"/>
    <property type="match status" value="1"/>
</dbReference>
<dbReference type="CDD" id="cd18873">
    <property type="entry name" value="NUDIX_NadM_like"/>
    <property type="match status" value="1"/>
</dbReference>
<dbReference type="EMBL" id="FXTC01000002">
    <property type="protein sequence ID" value="SMO55762.1"/>
    <property type="molecule type" value="Genomic_DNA"/>
</dbReference>
<dbReference type="Proteomes" id="UP000316916">
    <property type="component" value="Unassembled WGS sequence"/>
</dbReference>
<sequence length="240" mass="27793">MCIRNANKFMESPKKLQDIKVAVDAVIFGYFDKKDLQILLIKRNIEPFKGGWALPGGLVLDDESVDDAVKRELYEEAGIKPDFLEQLYTFGNLGRDPRNRVVSIAYLGLVNPSYHELFADSDAEDAQWFSINKLPSVAFDHKTIIETALKRLRTKIQYQPIGFNLLNEEFPFSDLENLYKTIVGQEIDRRNFRKKIMSYGLLNETNNVKKEGSGRPGKLFTFNKEKYKELEEQGFYFEIK</sequence>
<proteinExistence type="predicted"/>
<evidence type="ECO:0000313" key="4">
    <source>
        <dbReference type="Proteomes" id="UP000316916"/>
    </source>
</evidence>
<dbReference type="InterPro" id="IPR015797">
    <property type="entry name" value="NUDIX_hydrolase-like_dom_sf"/>
</dbReference>
<feature type="domain" description="Nudix hydrolase" evidence="2">
    <location>
        <begin position="18"/>
        <end position="152"/>
    </location>
</feature>
<dbReference type="InterPro" id="IPR054105">
    <property type="entry name" value="WHD_NrtR"/>
</dbReference>
<dbReference type="Pfam" id="PF21906">
    <property type="entry name" value="WHD_NrtR"/>
    <property type="match status" value="1"/>
</dbReference>
<dbReference type="InterPro" id="IPR036390">
    <property type="entry name" value="WH_DNA-bd_sf"/>
</dbReference>
<dbReference type="PROSITE" id="PS00893">
    <property type="entry name" value="NUDIX_BOX"/>
    <property type="match status" value="1"/>
</dbReference>
<reference evidence="3 4" key="1">
    <citation type="submission" date="2017-05" db="EMBL/GenBank/DDBJ databases">
        <authorList>
            <person name="Varghese N."/>
            <person name="Submissions S."/>
        </authorList>
    </citation>
    <scope>NUCLEOTIDE SEQUENCE [LARGE SCALE GENOMIC DNA]</scope>
    <source>
        <strain evidence="3 4">DSM 29371</strain>
    </source>
</reference>
<dbReference type="SUPFAM" id="SSF55811">
    <property type="entry name" value="Nudix"/>
    <property type="match status" value="1"/>
</dbReference>
<gene>
    <name evidence="3" type="ORF">SAMN06265171_102585</name>
</gene>
<dbReference type="InterPro" id="IPR000086">
    <property type="entry name" value="NUDIX_hydrolase_dom"/>
</dbReference>
<dbReference type="PANTHER" id="PTHR43736">
    <property type="entry name" value="ADP-RIBOSE PYROPHOSPHATASE"/>
    <property type="match status" value="1"/>
</dbReference>
<accession>A0A521C8F5</accession>
<protein>
    <submittedName>
        <fullName evidence="3">8-oxo-dGTP diphosphatase</fullName>
    </submittedName>
</protein>
<keyword evidence="1" id="KW-0378">Hydrolase</keyword>
<dbReference type="Gene3D" id="3.90.79.10">
    <property type="entry name" value="Nucleoside Triphosphate Pyrophosphohydrolase"/>
    <property type="match status" value="1"/>
</dbReference>
<dbReference type="PANTHER" id="PTHR43736:SF4">
    <property type="entry name" value="SLR1690 PROTEIN"/>
    <property type="match status" value="1"/>
</dbReference>
<dbReference type="Gene3D" id="1.10.10.10">
    <property type="entry name" value="Winged helix-like DNA-binding domain superfamily/Winged helix DNA-binding domain"/>
    <property type="match status" value="1"/>
</dbReference>
<evidence type="ECO:0000256" key="1">
    <source>
        <dbReference type="ARBA" id="ARBA00022801"/>
    </source>
</evidence>
<name>A0A521C8F5_9FLAO</name>